<evidence type="ECO:0000256" key="1">
    <source>
        <dbReference type="SAM" id="MobiDB-lite"/>
    </source>
</evidence>
<gene>
    <name evidence="2" type="ORF">J5A65_04700</name>
</gene>
<dbReference type="Proteomes" id="UP000678513">
    <property type="component" value="Chromosome"/>
</dbReference>
<protein>
    <submittedName>
        <fullName evidence="2">Uncharacterized protein</fullName>
    </submittedName>
</protein>
<dbReference type="EMBL" id="CP072384">
    <property type="protein sequence ID" value="QUC09609.1"/>
    <property type="molecule type" value="Genomic_DNA"/>
</dbReference>
<keyword evidence="3" id="KW-1185">Reference proteome</keyword>
<accession>A0ABX7Y8P0</accession>
<sequence>MAIFAQAEEAADRADEQHVSMSSEVDELRGLCSRGESAPIASGLSGVYNRLLTRGMTGATQQIRNAASGGRQAVGCIQRGDHEIADTNERAAREVDEVKISDGKPL</sequence>
<name>A0ABX7Y8P0_9ACTN</name>
<feature type="region of interest" description="Disordered" evidence="1">
    <location>
        <begin position="1"/>
        <end position="22"/>
    </location>
</feature>
<proteinExistence type="predicted"/>
<evidence type="ECO:0000313" key="2">
    <source>
        <dbReference type="EMBL" id="QUC09609.1"/>
    </source>
</evidence>
<evidence type="ECO:0000313" key="3">
    <source>
        <dbReference type="Proteomes" id="UP000678513"/>
    </source>
</evidence>
<reference evidence="2 3" key="1">
    <citation type="submission" date="2021-03" db="EMBL/GenBank/DDBJ databases">
        <title>Human Oral Microbial Genomes.</title>
        <authorList>
            <person name="Johnston C.D."/>
            <person name="Chen T."/>
            <person name="Dewhirst F.E."/>
        </authorList>
    </citation>
    <scope>NUCLEOTIDE SEQUENCE [LARGE SCALE GENOMIC DNA]</scope>
    <source>
        <strain evidence="2 3">DSMZ 100122</strain>
    </source>
</reference>
<organism evidence="2 3">
    <name type="scientific">Arachnia rubra</name>
    <dbReference type="NCBI Taxonomy" id="1547448"/>
    <lineage>
        <taxon>Bacteria</taxon>
        <taxon>Bacillati</taxon>
        <taxon>Actinomycetota</taxon>
        <taxon>Actinomycetes</taxon>
        <taxon>Propionibacteriales</taxon>
        <taxon>Propionibacteriaceae</taxon>
        <taxon>Arachnia</taxon>
    </lineage>
</organism>